<dbReference type="Pfam" id="PF19785">
    <property type="entry name" value="UPF0738"/>
    <property type="match status" value="1"/>
</dbReference>
<reference evidence="1 2" key="1">
    <citation type="submission" date="2020-08" db="EMBL/GenBank/DDBJ databases">
        <title>A Genomic Blueprint of the Chicken Gut Microbiome.</title>
        <authorList>
            <person name="Gilroy R."/>
            <person name="Ravi A."/>
            <person name="Getino M."/>
            <person name="Pursley I."/>
            <person name="Horton D.L."/>
            <person name="Alikhan N.-F."/>
            <person name="Baker D."/>
            <person name="Gharbi K."/>
            <person name="Hall N."/>
            <person name="Watson M."/>
            <person name="Adriaenssens E.M."/>
            <person name="Foster-Nyarko E."/>
            <person name="Jarju S."/>
            <person name="Secka A."/>
            <person name="Antonio M."/>
            <person name="Oren A."/>
            <person name="Chaudhuri R."/>
            <person name="La Ragione R.M."/>
            <person name="Hildebrand F."/>
            <person name="Pallen M.J."/>
        </authorList>
    </citation>
    <scope>NUCLEOTIDE SEQUENCE [LARGE SCALE GENOMIC DNA]</scope>
    <source>
        <strain evidence="1 2">Sa2BUA9</strain>
    </source>
</reference>
<protein>
    <submittedName>
        <fullName evidence="1">Uncharacterized protein</fullName>
    </submittedName>
</protein>
<dbReference type="Proteomes" id="UP000640786">
    <property type="component" value="Unassembled WGS sequence"/>
</dbReference>
<dbReference type="RefSeq" id="WP_144537740.1">
    <property type="nucleotide sequence ID" value="NZ_JACSQO010000001.1"/>
</dbReference>
<dbReference type="EMBL" id="JACSQO010000001">
    <property type="protein sequence ID" value="MBD7942948.1"/>
    <property type="molecule type" value="Genomic_DNA"/>
</dbReference>
<organism evidence="1 2">
    <name type="scientific">Psychrobacillus faecigallinarum</name>
    <dbReference type="NCBI Taxonomy" id="2762235"/>
    <lineage>
        <taxon>Bacteria</taxon>
        <taxon>Bacillati</taxon>
        <taxon>Bacillota</taxon>
        <taxon>Bacilli</taxon>
        <taxon>Bacillales</taxon>
        <taxon>Bacillaceae</taxon>
        <taxon>Psychrobacillus</taxon>
    </lineage>
</organism>
<accession>A0ABR8R579</accession>
<name>A0ABR8R579_9BACI</name>
<sequence length="128" mass="14475">MPITFQVQSGVQLENDIRFTLEDVPQGLTIKAGGQMITDSDSLAFVYLLEGETEYHYLKFGQDVWPLLVSTLKAVQDPVLQIGDKRIVLEKFKEELEMLIFNIEGNDNYGADFAQSVENAFNEILKAE</sequence>
<comment type="caution">
    <text evidence="1">The sequence shown here is derived from an EMBL/GenBank/DDBJ whole genome shotgun (WGS) entry which is preliminary data.</text>
</comment>
<keyword evidence="2" id="KW-1185">Reference proteome</keyword>
<dbReference type="InterPro" id="IPR020908">
    <property type="entry name" value="UPF0738"/>
</dbReference>
<proteinExistence type="predicted"/>
<evidence type="ECO:0000313" key="1">
    <source>
        <dbReference type="EMBL" id="MBD7942948.1"/>
    </source>
</evidence>
<evidence type="ECO:0000313" key="2">
    <source>
        <dbReference type="Proteomes" id="UP000640786"/>
    </source>
</evidence>
<gene>
    <name evidence="1" type="ORF">H9650_02375</name>
</gene>